<sequence length="418" mass="47676">MKQLKKIFFLFILLFKLSILNAQVSNDSISEIAIQDFYRYNFSSFDSIKRVGDVVYLAPVFVEEKIIVQESSEVKTKNPDVKKVVLSSFEVAKRRRKTEISYFLIPDDFEMIYNRKPTSEYVIPFDGLSQVKTSQSYWTKKNIVGLDFNQGAFSNWNAGGYNSISGIVKGDFFRKYEKGRIIWNSDLKVRYGLNKQDNQEVRKTDDVFALNSTFGYRTSVKSSWYHSAKLTLNTQMANGYSYPNTKNPISSIFAPAYLFVGIGAEYKPQNKDFSVYISPATLKSTFVLNDSLANVGAFGLPGGRFDENGTLLRAGKKSRSEFGFLITNQYKKTIAKNVILDHKISIYTDYLNRFGNVDIDWQLQLEMTVNNFIKATIGTHLIYDDDIKAKKEVDGVQVITGPRLQFKQLLGVGLTYTF</sequence>
<evidence type="ECO:0000313" key="2">
    <source>
        <dbReference type="EMBL" id="RRJ93329.1"/>
    </source>
</evidence>
<dbReference type="OrthoDB" id="1495718at2"/>
<comment type="caution">
    <text evidence="2">The sequence shown here is derived from an EMBL/GenBank/DDBJ whole genome shotgun (WGS) entry which is preliminary data.</text>
</comment>
<dbReference type="Pfam" id="PF11276">
    <property type="entry name" value="DUF3078"/>
    <property type="match status" value="1"/>
</dbReference>
<protein>
    <submittedName>
        <fullName evidence="2">DUF3078 domain-containing protein</fullName>
    </submittedName>
</protein>
<accession>A0A3P3WHN5</accession>
<feature type="chain" id="PRO_5017950231" evidence="1">
    <location>
        <begin position="23"/>
        <end position="418"/>
    </location>
</feature>
<keyword evidence="3" id="KW-1185">Reference proteome</keyword>
<dbReference type="EMBL" id="RQVQ01000001">
    <property type="protein sequence ID" value="RRJ93329.1"/>
    <property type="molecule type" value="Genomic_DNA"/>
</dbReference>
<dbReference type="InterPro" id="IPR021428">
    <property type="entry name" value="DUF3078"/>
</dbReference>
<dbReference type="Proteomes" id="UP000275719">
    <property type="component" value="Unassembled WGS sequence"/>
</dbReference>
<evidence type="ECO:0000313" key="3">
    <source>
        <dbReference type="Proteomes" id="UP000275719"/>
    </source>
</evidence>
<dbReference type="RefSeq" id="WP_125016404.1">
    <property type="nucleotide sequence ID" value="NZ_RQVQ01000001.1"/>
</dbReference>
<name>A0A3P3WHN5_9FLAO</name>
<dbReference type="AlphaFoldDB" id="A0A3P3WHN5"/>
<feature type="signal peptide" evidence="1">
    <location>
        <begin position="1"/>
        <end position="22"/>
    </location>
</feature>
<organism evidence="2 3">
    <name type="scientific">Paenimyroides tangerinum</name>
    <dbReference type="NCBI Taxonomy" id="2488728"/>
    <lineage>
        <taxon>Bacteria</taxon>
        <taxon>Pseudomonadati</taxon>
        <taxon>Bacteroidota</taxon>
        <taxon>Flavobacteriia</taxon>
        <taxon>Flavobacteriales</taxon>
        <taxon>Flavobacteriaceae</taxon>
        <taxon>Paenimyroides</taxon>
    </lineage>
</organism>
<evidence type="ECO:0000256" key="1">
    <source>
        <dbReference type="SAM" id="SignalP"/>
    </source>
</evidence>
<proteinExistence type="predicted"/>
<reference evidence="2 3" key="1">
    <citation type="submission" date="2018-11" db="EMBL/GenBank/DDBJ databases">
        <title>Flavobacterium sp. nov., YIM 102701-2 draft genome.</title>
        <authorList>
            <person name="Li G."/>
            <person name="Jiang Y."/>
        </authorList>
    </citation>
    <scope>NUCLEOTIDE SEQUENCE [LARGE SCALE GENOMIC DNA]</scope>
    <source>
        <strain evidence="2 3">YIM 102701-2</strain>
    </source>
</reference>
<keyword evidence="1" id="KW-0732">Signal</keyword>
<gene>
    <name evidence="2" type="ORF">EG240_00760</name>
</gene>